<dbReference type="Proteomes" id="UP000298663">
    <property type="component" value="Unassembled WGS sequence"/>
</dbReference>
<protein>
    <submittedName>
        <fullName evidence="1">Uncharacterized protein</fullName>
    </submittedName>
</protein>
<evidence type="ECO:0000313" key="1">
    <source>
        <dbReference type="EMBL" id="TKR96712.1"/>
    </source>
</evidence>
<name>A0A4U5PJ38_STECR</name>
<dbReference type="EMBL" id="AZBU02000002">
    <property type="protein sequence ID" value="TKR96712.1"/>
    <property type="molecule type" value="Genomic_DNA"/>
</dbReference>
<proteinExistence type="predicted"/>
<dbReference type="AlphaFoldDB" id="A0A4U5PJ38"/>
<keyword evidence="2" id="KW-1185">Reference proteome</keyword>
<evidence type="ECO:0000313" key="2">
    <source>
        <dbReference type="Proteomes" id="UP000298663"/>
    </source>
</evidence>
<sequence length="118" mass="13319">MGVIGVCVNQVEVEADNRVGDGMESRNGSSVRPIRRKWCFLSTFSIKSHSVLSFRLPFMMHLSYESPVVEREISPWRSTSRRDVLGAVRRGQIHLEPLVASYFLFESGRGYGGCLKNP</sequence>
<reference evidence="1 2" key="1">
    <citation type="journal article" date="2015" name="Genome Biol.">
        <title>Comparative genomics of Steinernema reveals deeply conserved gene regulatory networks.</title>
        <authorList>
            <person name="Dillman A.R."/>
            <person name="Macchietto M."/>
            <person name="Porter C.F."/>
            <person name="Rogers A."/>
            <person name="Williams B."/>
            <person name="Antoshechkin I."/>
            <person name="Lee M.M."/>
            <person name="Goodwin Z."/>
            <person name="Lu X."/>
            <person name="Lewis E.E."/>
            <person name="Goodrich-Blair H."/>
            <person name="Stock S.P."/>
            <person name="Adams B.J."/>
            <person name="Sternberg P.W."/>
            <person name="Mortazavi A."/>
        </authorList>
    </citation>
    <scope>NUCLEOTIDE SEQUENCE [LARGE SCALE GENOMIC DNA]</scope>
    <source>
        <strain evidence="1 2">ALL</strain>
    </source>
</reference>
<reference evidence="1 2" key="2">
    <citation type="journal article" date="2019" name="G3 (Bethesda)">
        <title>Hybrid Assembly of the Genome of the Entomopathogenic Nematode Steinernema carpocapsae Identifies the X-Chromosome.</title>
        <authorList>
            <person name="Serra L."/>
            <person name="Macchietto M."/>
            <person name="Macias-Munoz A."/>
            <person name="McGill C.J."/>
            <person name="Rodriguez I.M."/>
            <person name="Rodriguez B."/>
            <person name="Murad R."/>
            <person name="Mortazavi A."/>
        </authorList>
    </citation>
    <scope>NUCLEOTIDE SEQUENCE [LARGE SCALE GENOMIC DNA]</scope>
    <source>
        <strain evidence="1 2">ALL</strain>
    </source>
</reference>
<gene>
    <name evidence="1" type="ORF">L596_010694</name>
</gene>
<accession>A0A4U5PJ38</accession>
<organism evidence="1 2">
    <name type="scientific">Steinernema carpocapsae</name>
    <name type="common">Entomopathogenic nematode</name>
    <dbReference type="NCBI Taxonomy" id="34508"/>
    <lineage>
        <taxon>Eukaryota</taxon>
        <taxon>Metazoa</taxon>
        <taxon>Ecdysozoa</taxon>
        <taxon>Nematoda</taxon>
        <taxon>Chromadorea</taxon>
        <taxon>Rhabditida</taxon>
        <taxon>Tylenchina</taxon>
        <taxon>Panagrolaimomorpha</taxon>
        <taxon>Strongyloidoidea</taxon>
        <taxon>Steinernematidae</taxon>
        <taxon>Steinernema</taxon>
    </lineage>
</organism>
<comment type="caution">
    <text evidence="1">The sequence shown here is derived from an EMBL/GenBank/DDBJ whole genome shotgun (WGS) entry which is preliminary data.</text>
</comment>